<name>A0AA43QB16_9GAMM</name>
<dbReference type="SUPFAM" id="SSF160766">
    <property type="entry name" value="NE1680-like"/>
    <property type="match status" value="1"/>
</dbReference>
<comment type="caution">
    <text evidence="1">The sequence shown here is derived from an EMBL/GenBank/DDBJ whole genome shotgun (WGS) entry which is preliminary data.</text>
</comment>
<evidence type="ECO:0000313" key="2">
    <source>
        <dbReference type="Proteomes" id="UP001160519"/>
    </source>
</evidence>
<protein>
    <submittedName>
        <fullName evidence="1">DUF2024 family protein</fullName>
    </submittedName>
</protein>
<organism evidence="1 2">
    <name type="scientific">Candidatus Methylobacter titanis</name>
    <dbReference type="NCBI Taxonomy" id="3053457"/>
    <lineage>
        <taxon>Bacteria</taxon>
        <taxon>Pseudomonadati</taxon>
        <taxon>Pseudomonadota</taxon>
        <taxon>Gammaproteobacteria</taxon>
        <taxon>Methylococcales</taxon>
        <taxon>Methylococcaceae</taxon>
        <taxon>Methylobacter</taxon>
    </lineage>
</organism>
<sequence>MVTPENCYLYHSIEAPAALRAEIDRQAYAIYKMEGCPK</sequence>
<dbReference type="AlphaFoldDB" id="A0AA43QB16"/>
<proteinExistence type="predicted"/>
<reference evidence="1" key="1">
    <citation type="submission" date="2023-01" db="EMBL/GenBank/DDBJ databases">
        <title>Biogeochemical cycle of methane in antarctic sediments.</title>
        <authorList>
            <person name="Roldan D.M."/>
            <person name="Menes R.J."/>
        </authorList>
    </citation>
    <scope>NUCLEOTIDE SEQUENCE [LARGE SCALE GENOMIC DNA]</scope>
    <source>
        <strain evidence="1">K-2018 MAG008</strain>
    </source>
</reference>
<gene>
    <name evidence="1" type="ORF">PSU93_15755</name>
</gene>
<dbReference type="InterPro" id="IPR023122">
    <property type="entry name" value="NE1680-like_sf"/>
</dbReference>
<keyword evidence="2" id="KW-1185">Reference proteome</keyword>
<evidence type="ECO:0000313" key="1">
    <source>
        <dbReference type="EMBL" id="MDI1232588.1"/>
    </source>
</evidence>
<dbReference type="Gene3D" id="3.10.510.10">
    <property type="entry name" value="NE1680-like"/>
    <property type="match status" value="1"/>
</dbReference>
<dbReference type="EMBL" id="JAQSDF010000114">
    <property type="protein sequence ID" value="MDI1232588.1"/>
    <property type="molecule type" value="Genomic_DNA"/>
</dbReference>
<accession>A0AA43QB16</accession>
<dbReference type="Proteomes" id="UP001160519">
    <property type="component" value="Unassembled WGS sequence"/>
</dbReference>